<dbReference type="GO" id="GO:0000976">
    <property type="term" value="F:transcription cis-regulatory region binding"/>
    <property type="evidence" value="ECO:0007669"/>
    <property type="project" value="TreeGrafter"/>
</dbReference>
<dbReference type="EMBL" id="SRXU01000009">
    <property type="protein sequence ID" value="TGX38828.1"/>
    <property type="molecule type" value="Genomic_DNA"/>
</dbReference>
<dbReference type="AlphaFoldDB" id="A0A4S1W805"/>
<evidence type="ECO:0000256" key="7">
    <source>
        <dbReference type="SAM" id="MobiDB-lite"/>
    </source>
</evidence>
<feature type="compositionally biased region" description="Low complexity" evidence="7">
    <location>
        <begin position="1"/>
        <end position="10"/>
    </location>
</feature>
<dbReference type="GO" id="GO:0032993">
    <property type="term" value="C:protein-DNA complex"/>
    <property type="evidence" value="ECO:0007669"/>
    <property type="project" value="TreeGrafter"/>
</dbReference>
<feature type="compositionally biased region" description="Basic and acidic residues" evidence="7">
    <location>
        <begin position="31"/>
        <end position="41"/>
    </location>
</feature>
<feature type="domain" description="OmpR/PhoB-type" evidence="8">
    <location>
        <begin position="49"/>
        <end position="147"/>
    </location>
</feature>
<dbReference type="Pfam" id="PF00486">
    <property type="entry name" value="Trans_reg_C"/>
    <property type="match status" value="1"/>
</dbReference>
<dbReference type="CDD" id="cd00383">
    <property type="entry name" value="trans_reg_C"/>
    <property type="match status" value="1"/>
</dbReference>
<keyword evidence="1" id="KW-0597">Phosphoprotein</keyword>
<dbReference type="InterPro" id="IPR001867">
    <property type="entry name" value="OmpR/PhoB-type_DNA-bd"/>
</dbReference>
<keyword evidence="4 6" id="KW-0238">DNA-binding</keyword>
<dbReference type="GO" id="GO:0006355">
    <property type="term" value="P:regulation of DNA-templated transcription"/>
    <property type="evidence" value="ECO:0007669"/>
    <property type="project" value="InterPro"/>
</dbReference>
<accession>A0A4S1W805</accession>
<evidence type="ECO:0000313" key="9">
    <source>
        <dbReference type="EMBL" id="TGX38828.1"/>
    </source>
</evidence>
<comment type="caution">
    <text evidence="9">The sequence shown here is derived from an EMBL/GenBank/DDBJ whole genome shotgun (WGS) entry which is preliminary data.</text>
</comment>
<evidence type="ECO:0000256" key="1">
    <source>
        <dbReference type="ARBA" id="ARBA00022553"/>
    </source>
</evidence>
<evidence type="ECO:0000256" key="4">
    <source>
        <dbReference type="ARBA" id="ARBA00023125"/>
    </source>
</evidence>
<proteinExistence type="predicted"/>
<evidence type="ECO:0000256" key="6">
    <source>
        <dbReference type="PROSITE-ProRule" id="PRU01091"/>
    </source>
</evidence>
<feature type="DNA-binding region" description="OmpR/PhoB-type" evidence="6">
    <location>
        <begin position="49"/>
        <end position="147"/>
    </location>
</feature>
<dbReference type="GO" id="GO:0000156">
    <property type="term" value="F:phosphorelay response regulator activity"/>
    <property type="evidence" value="ECO:0007669"/>
    <property type="project" value="TreeGrafter"/>
</dbReference>
<dbReference type="Gene3D" id="1.10.10.10">
    <property type="entry name" value="Winged helix-like DNA-binding domain superfamily/Winged helix DNA-binding domain"/>
    <property type="match status" value="1"/>
</dbReference>
<dbReference type="SUPFAM" id="SSF46894">
    <property type="entry name" value="C-terminal effector domain of the bipartite response regulators"/>
    <property type="match status" value="1"/>
</dbReference>
<evidence type="ECO:0000259" key="8">
    <source>
        <dbReference type="PROSITE" id="PS51755"/>
    </source>
</evidence>
<dbReference type="SMART" id="SM00862">
    <property type="entry name" value="Trans_reg_C"/>
    <property type="match status" value="1"/>
</dbReference>
<dbReference type="GO" id="GO:0005829">
    <property type="term" value="C:cytosol"/>
    <property type="evidence" value="ECO:0007669"/>
    <property type="project" value="TreeGrafter"/>
</dbReference>
<keyword evidence="5" id="KW-0804">Transcription</keyword>
<dbReference type="InterPro" id="IPR036388">
    <property type="entry name" value="WH-like_DNA-bd_sf"/>
</dbReference>
<dbReference type="Proteomes" id="UP000309848">
    <property type="component" value="Unassembled WGS sequence"/>
</dbReference>
<gene>
    <name evidence="9" type="ORF">E5A74_18310</name>
</gene>
<keyword evidence="10" id="KW-1185">Reference proteome</keyword>
<evidence type="ECO:0000256" key="2">
    <source>
        <dbReference type="ARBA" id="ARBA00023012"/>
    </source>
</evidence>
<dbReference type="OrthoDB" id="7595335at2"/>
<reference evidence="9 10" key="1">
    <citation type="submission" date="2019-04" db="EMBL/GenBank/DDBJ databases">
        <title>Sphingomonas psychrotolerans sp. nov., isolated from soil in the Tianshan Mountains, Xinjiang, China.</title>
        <authorList>
            <person name="Luo Y."/>
            <person name="Sheng H."/>
        </authorList>
    </citation>
    <scope>NUCLEOTIDE SEQUENCE [LARGE SCALE GENOMIC DNA]</scope>
    <source>
        <strain evidence="9 10">KIS18-15</strain>
    </source>
</reference>
<dbReference type="InterPro" id="IPR016032">
    <property type="entry name" value="Sig_transdc_resp-reg_C-effctor"/>
</dbReference>
<evidence type="ECO:0000256" key="3">
    <source>
        <dbReference type="ARBA" id="ARBA00023015"/>
    </source>
</evidence>
<evidence type="ECO:0000313" key="10">
    <source>
        <dbReference type="Proteomes" id="UP000309848"/>
    </source>
</evidence>
<organism evidence="9 10">
    <name type="scientific">Sphingomonas naasensis</name>
    <dbReference type="NCBI Taxonomy" id="1344951"/>
    <lineage>
        <taxon>Bacteria</taxon>
        <taxon>Pseudomonadati</taxon>
        <taxon>Pseudomonadota</taxon>
        <taxon>Alphaproteobacteria</taxon>
        <taxon>Sphingomonadales</taxon>
        <taxon>Sphingomonadaceae</taxon>
        <taxon>Sphingomonas</taxon>
    </lineage>
</organism>
<keyword evidence="3" id="KW-0805">Transcription regulation</keyword>
<sequence>MARRVAAGARARLRGQRRERVGRGRRRRRDAARLPGRDRRPACRAAPRVPAVTLGDLRIDPVERRVEREGRAIALLPREYALLLHLARSAGRSIAREELLAAVWGLRFDPGTNVVEVHVSRLRAKLDRGFAAPMLVTDKGRGYRLIARADPQP</sequence>
<dbReference type="PANTHER" id="PTHR48111:SF1">
    <property type="entry name" value="TWO-COMPONENT RESPONSE REGULATOR ORR33"/>
    <property type="match status" value="1"/>
</dbReference>
<evidence type="ECO:0000256" key="5">
    <source>
        <dbReference type="ARBA" id="ARBA00023163"/>
    </source>
</evidence>
<dbReference type="InterPro" id="IPR039420">
    <property type="entry name" value="WalR-like"/>
</dbReference>
<keyword evidence="2" id="KW-0902">Two-component regulatory system</keyword>
<feature type="region of interest" description="Disordered" evidence="7">
    <location>
        <begin position="1"/>
        <end position="41"/>
    </location>
</feature>
<name>A0A4S1W805_9SPHN</name>
<dbReference type="PANTHER" id="PTHR48111">
    <property type="entry name" value="REGULATOR OF RPOS"/>
    <property type="match status" value="1"/>
</dbReference>
<protein>
    <submittedName>
        <fullName evidence="9">Winged helix family transcriptional regulator</fullName>
    </submittedName>
</protein>
<dbReference type="PROSITE" id="PS51755">
    <property type="entry name" value="OMPR_PHOB"/>
    <property type="match status" value="1"/>
</dbReference>